<evidence type="ECO:0000256" key="1">
    <source>
        <dbReference type="ARBA" id="ARBA00022723"/>
    </source>
</evidence>
<protein>
    <recommendedName>
        <fullName evidence="8">Zn(2)-C6 fungal-type domain-containing protein</fullName>
    </recommendedName>
</protein>
<evidence type="ECO:0000256" key="7">
    <source>
        <dbReference type="SAM" id="MobiDB-lite"/>
    </source>
</evidence>
<dbReference type="InterPro" id="IPR036864">
    <property type="entry name" value="Zn2-C6_fun-type_DNA-bd_sf"/>
</dbReference>
<evidence type="ECO:0000256" key="3">
    <source>
        <dbReference type="ARBA" id="ARBA00023015"/>
    </source>
</evidence>
<dbReference type="InterPro" id="IPR052360">
    <property type="entry name" value="Transcr_Regulatory_Proteins"/>
</dbReference>
<keyword evidence="2" id="KW-0862">Zinc</keyword>
<keyword evidence="1" id="KW-0479">Metal-binding</keyword>
<dbReference type="SMART" id="SM00066">
    <property type="entry name" value="GAL4"/>
    <property type="match status" value="1"/>
</dbReference>
<dbReference type="Proteomes" id="UP001345691">
    <property type="component" value="Unassembled WGS sequence"/>
</dbReference>
<accession>A0ABR0JR01</accession>
<gene>
    <name evidence="9" type="ORF">LTR69_000357</name>
</gene>
<evidence type="ECO:0000313" key="9">
    <source>
        <dbReference type="EMBL" id="KAK5068239.1"/>
    </source>
</evidence>
<keyword evidence="4" id="KW-0238">DNA-binding</keyword>
<keyword evidence="3" id="KW-0805">Transcription regulation</keyword>
<name>A0ABR0JR01_9EURO</name>
<keyword evidence="6" id="KW-0539">Nucleus</keyword>
<dbReference type="Pfam" id="PF00172">
    <property type="entry name" value="Zn_clus"/>
    <property type="match status" value="1"/>
</dbReference>
<evidence type="ECO:0000259" key="8">
    <source>
        <dbReference type="PROSITE" id="PS50048"/>
    </source>
</evidence>
<evidence type="ECO:0000256" key="6">
    <source>
        <dbReference type="ARBA" id="ARBA00023242"/>
    </source>
</evidence>
<feature type="domain" description="Zn(2)-C6 fungal-type" evidence="8">
    <location>
        <begin position="42"/>
        <end position="70"/>
    </location>
</feature>
<dbReference type="SUPFAM" id="SSF57701">
    <property type="entry name" value="Zn2/Cys6 DNA-binding domain"/>
    <property type="match status" value="1"/>
</dbReference>
<dbReference type="EMBL" id="JAVRRF010000001">
    <property type="protein sequence ID" value="KAK5068239.1"/>
    <property type="molecule type" value="Genomic_DNA"/>
</dbReference>
<evidence type="ECO:0000256" key="4">
    <source>
        <dbReference type="ARBA" id="ARBA00023125"/>
    </source>
</evidence>
<evidence type="ECO:0000256" key="5">
    <source>
        <dbReference type="ARBA" id="ARBA00023163"/>
    </source>
</evidence>
<reference evidence="9 10" key="1">
    <citation type="submission" date="2023-08" db="EMBL/GenBank/DDBJ databases">
        <title>Black Yeasts Isolated from many extreme environments.</title>
        <authorList>
            <person name="Coleine C."/>
            <person name="Stajich J.E."/>
            <person name="Selbmann L."/>
        </authorList>
    </citation>
    <scope>NUCLEOTIDE SEQUENCE [LARGE SCALE GENOMIC DNA]</scope>
    <source>
        <strain evidence="9 10">CCFEE 6328</strain>
    </source>
</reference>
<dbReference type="PROSITE" id="PS00463">
    <property type="entry name" value="ZN2_CY6_FUNGAL_1"/>
    <property type="match status" value="1"/>
</dbReference>
<feature type="region of interest" description="Disordered" evidence="7">
    <location>
        <begin position="1"/>
        <end position="38"/>
    </location>
</feature>
<proteinExistence type="predicted"/>
<comment type="caution">
    <text evidence="9">The sequence shown here is derived from an EMBL/GenBank/DDBJ whole genome shotgun (WGS) entry which is preliminary data.</text>
</comment>
<organism evidence="9 10">
    <name type="scientific">Exophiala sideris</name>
    <dbReference type="NCBI Taxonomy" id="1016849"/>
    <lineage>
        <taxon>Eukaryota</taxon>
        <taxon>Fungi</taxon>
        <taxon>Dikarya</taxon>
        <taxon>Ascomycota</taxon>
        <taxon>Pezizomycotina</taxon>
        <taxon>Eurotiomycetes</taxon>
        <taxon>Chaetothyriomycetidae</taxon>
        <taxon>Chaetothyriales</taxon>
        <taxon>Herpotrichiellaceae</taxon>
        <taxon>Exophiala</taxon>
    </lineage>
</organism>
<evidence type="ECO:0000313" key="10">
    <source>
        <dbReference type="Proteomes" id="UP001345691"/>
    </source>
</evidence>
<dbReference type="CDD" id="cd00067">
    <property type="entry name" value="GAL4"/>
    <property type="match status" value="1"/>
</dbReference>
<keyword evidence="10" id="KW-1185">Reference proteome</keyword>
<dbReference type="PANTHER" id="PTHR36206:SF13">
    <property type="entry name" value="TRANSCRIPTIONAL REGULATORY PROTEIN MOC3"/>
    <property type="match status" value="1"/>
</dbReference>
<dbReference type="PANTHER" id="PTHR36206">
    <property type="entry name" value="ASPERCRYPTIN BIOSYNTHESIS CLUSTER-SPECIFIC TRANSCRIPTION REGULATOR ATNN-RELATED"/>
    <property type="match status" value="1"/>
</dbReference>
<dbReference type="InterPro" id="IPR001138">
    <property type="entry name" value="Zn2Cys6_DnaBD"/>
</dbReference>
<sequence length="488" mass="54339">MAIDGAAPTMNTKTDPGNEEDEIEHSEAKPRVKRMHSKVRSGCTTCKTRRIKCDEGKPICQRCLQSHRKCLGYNIPKARLFEASKPGRPVLALRSKNAFNPGCQLSTKQPPLDHLSLRLTRQVHVLFGNKYEEQRSLDFWLSTTGPTMANIGPNYTFWNTLIPQMAWQYPVCRHLLVAMALLDEELGVFRTGIRSELSPVAISHYYKAIKMMTLSSQSDAPAMTVASLMAWVYEALQGNYPASLPAAEVHVKGTLRLWAALRSEALGSNGFVRDLLAQIEPMIRLIGSYTEVGFDDEIASYLVTGSHIPPNTVRVGEVQRAPAVHLHSLAEARELLVHWIRDFTSSDFMTEGAASAQRLYLKSWSRSVREHCSIGPESYLHKQAVQILFNVAMALLPESVGGAFSHAANPAAVGSILDAYERIMRERKKDRPIDDAGIELTLLAAFETIRVNIQDDAYRQRAGRLLAGLQRAAQGSQELQAVFKQVLF</sequence>
<evidence type="ECO:0000256" key="2">
    <source>
        <dbReference type="ARBA" id="ARBA00022833"/>
    </source>
</evidence>
<dbReference type="PROSITE" id="PS50048">
    <property type="entry name" value="ZN2_CY6_FUNGAL_2"/>
    <property type="match status" value="1"/>
</dbReference>
<keyword evidence="5" id="KW-0804">Transcription</keyword>
<dbReference type="Gene3D" id="4.10.240.10">
    <property type="entry name" value="Zn(2)-C6 fungal-type DNA-binding domain"/>
    <property type="match status" value="1"/>
</dbReference>